<comment type="caution">
    <text evidence="1">The sequence shown here is derived from an EMBL/GenBank/DDBJ whole genome shotgun (WGS) entry which is preliminary data.</text>
</comment>
<sequence length="77" mass="8369">MCFAVQDAGEVGELGGALRRGGGQEWLEINFFSSHLTHLKNCFIISFLRCLNSASHGKLGFFNLVVGQLGRVSEIAL</sequence>
<gene>
    <name evidence="1" type="ORF">CJO09_08545</name>
</gene>
<evidence type="ECO:0000313" key="2">
    <source>
        <dbReference type="Proteomes" id="UP000266483"/>
    </source>
</evidence>
<proteinExistence type="predicted"/>
<evidence type="ECO:0000313" key="1">
    <source>
        <dbReference type="EMBL" id="RII82638.1"/>
    </source>
</evidence>
<reference evidence="1 2" key="1">
    <citation type="submission" date="2017-08" db="EMBL/GenBank/DDBJ databases">
        <title>Pusillimonas indicus sp. nov., a member of the family Alcaligenaceae isolated from surface seawater.</title>
        <authorList>
            <person name="Li J."/>
        </authorList>
    </citation>
    <scope>NUCLEOTIDE SEQUENCE [LARGE SCALE GENOMIC DNA]</scope>
    <source>
        <strain evidence="1 2">17-4A</strain>
    </source>
</reference>
<keyword evidence="2" id="KW-1185">Reference proteome</keyword>
<accession>A0ABX9MUX0</accession>
<dbReference type="Proteomes" id="UP000266483">
    <property type="component" value="Unassembled WGS sequence"/>
</dbReference>
<protein>
    <submittedName>
        <fullName evidence="1">Uncharacterized protein</fullName>
    </submittedName>
</protein>
<organism evidence="1 2">
    <name type="scientific">Neopusillimonas maritima</name>
    <dbReference type="NCBI Taxonomy" id="2026239"/>
    <lineage>
        <taxon>Bacteria</taxon>
        <taxon>Pseudomonadati</taxon>
        <taxon>Pseudomonadota</taxon>
        <taxon>Betaproteobacteria</taxon>
        <taxon>Burkholderiales</taxon>
        <taxon>Alcaligenaceae</taxon>
        <taxon>Neopusillimonas</taxon>
    </lineage>
</organism>
<dbReference type="EMBL" id="NQOU01000003">
    <property type="protein sequence ID" value="RII82638.1"/>
    <property type="molecule type" value="Genomic_DNA"/>
</dbReference>
<name>A0ABX9MUX0_9BURK</name>